<keyword evidence="3" id="KW-0808">Transferase</keyword>
<dbReference type="Pfam" id="PF08757">
    <property type="entry name" value="CotH"/>
    <property type="match status" value="1"/>
</dbReference>
<dbReference type="InterPro" id="IPR014867">
    <property type="entry name" value="Spore_coat_CotH_CotH2/3/7"/>
</dbReference>
<dbReference type="Gene3D" id="2.60.120.260">
    <property type="entry name" value="Galactose-binding domain-like"/>
    <property type="match status" value="1"/>
</dbReference>
<feature type="chain" id="PRO_5046205776" evidence="1">
    <location>
        <begin position="21"/>
        <end position="867"/>
    </location>
</feature>
<evidence type="ECO:0000256" key="1">
    <source>
        <dbReference type="SAM" id="SignalP"/>
    </source>
</evidence>
<dbReference type="Pfam" id="PF00932">
    <property type="entry name" value="LTD"/>
    <property type="match status" value="1"/>
</dbReference>
<dbReference type="RefSeq" id="WP_395416941.1">
    <property type="nucleotide sequence ID" value="NZ_JBIPKE010000015.1"/>
</dbReference>
<keyword evidence="4" id="KW-1185">Reference proteome</keyword>
<keyword evidence="3" id="KW-0418">Kinase</keyword>
<dbReference type="Proteomes" id="UP001610063">
    <property type="component" value="Unassembled WGS sequence"/>
</dbReference>
<feature type="domain" description="LTD" evidence="2">
    <location>
        <begin position="623"/>
        <end position="745"/>
    </location>
</feature>
<organism evidence="3 4">
    <name type="scientific">Marinoscillum luteum</name>
    <dbReference type="NCBI Taxonomy" id="861051"/>
    <lineage>
        <taxon>Bacteria</taxon>
        <taxon>Pseudomonadati</taxon>
        <taxon>Bacteroidota</taxon>
        <taxon>Cytophagia</taxon>
        <taxon>Cytophagales</taxon>
        <taxon>Reichenbachiellaceae</taxon>
        <taxon>Marinoscillum</taxon>
    </lineage>
</organism>
<reference evidence="3 4" key="1">
    <citation type="journal article" date="2013" name="Int. J. Syst. Evol. Microbiol.">
        <title>Marinoscillum luteum sp. nov., isolated from marine sediment.</title>
        <authorList>
            <person name="Cha I.T."/>
            <person name="Park S.J."/>
            <person name="Kim S.J."/>
            <person name="Kim J.G."/>
            <person name="Jung M.Y."/>
            <person name="Shin K.S."/>
            <person name="Kwon K.K."/>
            <person name="Yang S.H."/>
            <person name="Seo Y.S."/>
            <person name="Rhee S.K."/>
        </authorList>
    </citation>
    <scope>NUCLEOTIDE SEQUENCE [LARGE SCALE GENOMIC DNA]</scope>
    <source>
        <strain evidence="3 4">KCTC 23939</strain>
    </source>
</reference>
<dbReference type="EMBL" id="JBIPKE010000015">
    <property type="protein sequence ID" value="MFH6983366.1"/>
    <property type="molecule type" value="Genomic_DNA"/>
</dbReference>
<feature type="signal peptide" evidence="1">
    <location>
        <begin position="1"/>
        <end position="20"/>
    </location>
</feature>
<dbReference type="Gene3D" id="2.60.40.1260">
    <property type="entry name" value="Lamin Tail domain"/>
    <property type="match status" value="1"/>
</dbReference>
<evidence type="ECO:0000313" key="4">
    <source>
        <dbReference type="Proteomes" id="UP001610063"/>
    </source>
</evidence>
<gene>
    <name evidence="3" type="ORF">ACHKAR_07960</name>
</gene>
<evidence type="ECO:0000259" key="2">
    <source>
        <dbReference type="PROSITE" id="PS51841"/>
    </source>
</evidence>
<protein>
    <submittedName>
        <fullName evidence="3">CotH kinase family protein</fullName>
    </submittedName>
</protein>
<dbReference type="InterPro" id="IPR036415">
    <property type="entry name" value="Lamin_tail_dom_sf"/>
</dbReference>
<keyword evidence="1" id="KW-0732">Signal</keyword>
<proteinExistence type="predicted"/>
<dbReference type="PROSITE" id="PS51841">
    <property type="entry name" value="LTD"/>
    <property type="match status" value="1"/>
</dbReference>
<dbReference type="InterPro" id="IPR001322">
    <property type="entry name" value="Lamin_tail_dom"/>
</dbReference>
<name>A0ABW7N713_9BACT</name>
<dbReference type="SUPFAM" id="SSF74853">
    <property type="entry name" value="Lamin A/C globular tail domain"/>
    <property type="match status" value="1"/>
</dbReference>
<dbReference type="InterPro" id="IPR026444">
    <property type="entry name" value="Secre_tail"/>
</dbReference>
<accession>A0ABW7N713</accession>
<dbReference type="NCBIfam" id="TIGR04183">
    <property type="entry name" value="Por_Secre_tail"/>
    <property type="match status" value="1"/>
</dbReference>
<dbReference type="Pfam" id="PF18962">
    <property type="entry name" value="Por_Secre_tail"/>
    <property type="match status" value="1"/>
</dbReference>
<comment type="caution">
    <text evidence="3">The sequence shown here is derived from an EMBL/GenBank/DDBJ whole genome shotgun (WGS) entry which is preliminary data.</text>
</comment>
<evidence type="ECO:0000313" key="3">
    <source>
        <dbReference type="EMBL" id="MFH6983366.1"/>
    </source>
</evidence>
<sequence length="867" mass="96572">MKRFLIPIIMFTMLSLAAQGQIDHWESVILPGDTWSYQVPTSQPSIDWNQIDFDDAQWSQGASGIGYGDDDDQTIIDATLTVYMRLEFTIVSLAEVEQLLLDMDYDDGFVAYLNGTEIARSLVSGESPAFDQPSDGLHEALLYTGADPERHEIDLSLLVEGTNVLGVEVHNESLTSSDLTAIPTLSVGVNATTNHYRSVPDWFDEPVEMEEIVLETSNLPIVIINTVGGQSIPNEPKIRASMTIIDNGPGEENAVTDSSNPASLDFDGNIEIEIRGSSSNCCSDKKQYALTTYDEVNEKDNVSLLGMPKENDWILNGFAFDPSLMRDYIAYQLSLKIGQYASRGRYCEVILNGDYVGVYVLQEKLKADDNRIDINKIEPEDNTGKALTGGYITKSDKTEGSDVAAWYMDNYSGWQTAFVHEHPKPTTVTSLQDNYIREIFFNLEAQALSNNDALNGGYPSIIDMPSFIDFMIMNELASNADAYQFSTYFHKDRNGKLRAGPVWDFNLTFGNDLFFWGYDRSHTDGWQFDDGDNVGAKFWRDLFLNPTFNCYLSKRWLELTAQGQPLHPDQINSFIDEVFANTEPAAERNHARWGIGEDRAEHVSTMKQWVINRVSWITSQLGNGQACVGESVPDLVITSINYHPMTEDGKDEKDLEFIEITNTGSSTVDLTGVYFGGTGLVYQFPPNIALAAGHSVFLANEADAFKEAYGFNPYDEFSRSLNNGGQTITLLNGYGMVIDEVTYSDEAPWPTEADGDGYFLSIIDPNADNNDPSNWKAENVISGTLLASPPPEPVISLFPNPTSGHIQITSARQLVTVRMYDVHGRLLQTIHPAEASVVMDISHLEKGIYLLQIQTNTQVYRRKVVVE</sequence>
<dbReference type="GO" id="GO:0016301">
    <property type="term" value="F:kinase activity"/>
    <property type="evidence" value="ECO:0007669"/>
    <property type="project" value="UniProtKB-KW"/>
</dbReference>